<keyword evidence="1" id="KW-0436">Ligase</keyword>
<name>A0ABV6FJL1_9BURK</name>
<evidence type="ECO:0000313" key="1">
    <source>
        <dbReference type="EMBL" id="MFC0253714.1"/>
    </source>
</evidence>
<accession>A0ABV6FJL1</accession>
<dbReference type="EMBL" id="JBHLWP010000016">
    <property type="protein sequence ID" value="MFC0253714.1"/>
    <property type="molecule type" value="Genomic_DNA"/>
</dbReference>
<dbReference type="Pfam" id="PF13563">
    <property type="entry name" value="2_5_RNA_ligase2"/>
    <property type="match status" value="1"/>
</dbReference>
<dbReference type="Gene3D" id="3.90.1140.10">
    <property type="entry name" value="Cyclic phosphodiesterase"/>
    <property type="match status" value="1"/>
</dbReference>
<gene>
    <name evidence="1" type="ORF">ACFFJK_17595</name>
</gene>
<comment type="caution">
    <text evidence="1">The sequence shown here is derived from an EMBL/GenBank/DDBJ whole genome shotgun (WGS) entry which is preliminary data.</text>
</comment>
<reference evidence="1 2" key="1">
    <citation type="submission" date="2024-09" db="EMBL/GenBank/DDBJ databases">
        <authorList>
            <person name="Sun Q."/>
            <person name="Mori K."/>
        </authorList>
    </citation>
    <scope>NUCLEOTIDE SEQUENCE [LARGE SCALE GENOMIC DNA]</scope>
    <source>
        <strain evidence="1 2">CCM 7792</strain>
    </source>
</reference>
<dbReference type="GO" id="GO:0016874">
    <property type="term" value="F:ligase activity"/>
    <property type="evidence" value="ECO:0007669"/>
    <property type="project" value="UniProtKB-KW"/>
</dbReference>
<dbReference type="RefSeq" id="WP_379680863.1">
    <property type="nucleotide sequence ID" value="NZ_JBHLWP010000016.1"/>
</dbReference>
<sequence length="235" mass="25529">MSIPTSAPIDLQAHYDAMWERAFGAVATGDIDCDARLAAGPDPRRGLTLIARPGAALAGRFDALLDRLAGCEPRQYRQPGADMHVTVLSLFTVTDDPVAELARVDEYRAAVRSALDGIGTFGIDFCGITLSRGAVLARGFPRGPALEMLRERLRGALRARGLDGSLDQRYRLVTAHVTLLRFVAPLREPSRFAALLEALRDEPLGSMQVDSLELVINDWTMSSGSLQRVEAWSLA</sequence>
<evidence type="ECO:0000313" key="2">
    <source>
        <dbReference type="Proteomes" id="UP001589773"/>
    </source>
</evidence>
<keyword evidence="2" id="KW-1185">Reference proteome</keyword>
<dbReference type="Proteomes" id="UP001589773">
    <property type="component" value="Unassembled WGS sequence"/>
</dbReference>
<organism evidence="1 2">
    <name type="scientific">Massilia consociata</name>
    <dbReference type="NCBI Taxonomy" id="760117"/>
    <lineage>
        <taxon>Bacteria</taxon>
        <taxon>Pseudomonadati</taxon>
        <taxon>Pseudomonadota</taxon>
        <taxon>Betaproteobacteria</taxon>
        <taxon>Burkholderiales</taxon>
        <taxon>Oxalobacteraceae</taxon>
        <taxon>Telluria group</taxon>
        <taxon>Massilia</taxon>
    </lineage>
</organism>
<proteinExistence type="predicted"/>
<protein>
    <submittedName>
        <fullName evidence="1">2'-5' RNA ligase family protein</fullName>
    </submittedName>
</protein>
<dbReference type="InterPro" id="IPR009097">
    <property type="entry name" value="Cyclic_Pdiesterase"/>
</dbReference>
<dbReference type="SUPFAM" id="SSF55144">
    <property type="entry name" value="LigT-like"/>
    <property type="match status" value="1"/>
</dbReference>